<dbReference type="Proteomes" id="UP000027073">
    <property type="component" value="Unassembled WGS sequence"/>
</dbReference>
<protein>
    <recommendedName>
        <fullName evidence="1">DUF302 domain-containing protein</fullName>
    </recommendedName>
</protein>
<dbReference type="InterPro" id="IPR005180">
    <property type="entry name" value="DUF302"/>
</dbReference>
<dbReference type="Gene3D" id="3.30.310.70">
    <property type="entry name" value="TT1751-like domain"/>
    <property type="match status" value="1"/>
</dbReference>
<dbReference type="EMBL" id="KL198007">
    <property type="protein sequence ID" value="KDQ29298.1"/>
    <property type="molecule type" value="Genomic_DNA"/>
</dbReference>
<gene>
    <name evidence="2" type="ORF">PLEOSDRAFT_1089066</name>
</gene>
<dbReference type="HOGENOM" id="CLU_105954_0_1_1"/>
<dbReference type="CDD" id="cd14797">
    <property type="entry name" value="DUF302"/>
    <property type="match status" value="1"/>
</dbReference>
<dbReference type="VEuPathDB" id="FungiDB:PLEOSDRAFT_1089066"/>
<name>A0A067NMJ3_PLEO1</name>
<evidence type="ECO:0000313" key="3">
    <source>
        <dbReference type="Proteomes" id="UP000027073"/>
    </source>
</evidence>
<dbReference type="Pfam" id="PF03625">
    <property type="entry name" value="DUF302"/>
    <property type="match status" value="1"/>
</dbReference>
<reference evidence="3" key="1">
    <citation type="journal article" date="2014" name="Proc. Natl. Acad. Sci. U.S.A.">
        <title>Extensive sampling of basidiomycete genomes demonstrates inadequacy of the white-rot/brown-rot paradigm for wood decay fungi.</title>
        <authorList>
            <person name="Riley R."/>
            <person name="Salamov A.A."/>
            <person name="Brown D.W."/>
            <person name="Nagy L.G."/>
            <person name="Floudas D."/>
            <person name="Held B.W."/>
            <person name="Levasseur A."/>
            <person name="Lombard V."/>
            <person name="Morin E."/>
            <person name="Otillar R."/>
            <person name="Lindquist E.A."/>
            <person name="Sun H."/>
            <person name="LaButti K.M."/>
            <person name="Schmutz J."/>
            <person name="Jabbour D."/>
            <person name="Luo H."/>
            <person name="Baker S.E."/>
            <person name="Pisabarro A.G."/>
            <person name="Walton J.D."/>
            <person name="Blanchette R.A."/>
            <person name="Henrissat B."/>
            <person name="Martin F."/>
            <person name="Cullen D."/>
            <person name="Hibbett D.S."/>
            <person name="Grigoriev I.V."/>
        </authorList>
    </citation>
    <scope>NUCLEOTIDE SEQUENCE [LARGE SCALE GENOMIC DNA]</scope>
    <source>
        <strain evidence="3">PC15</strain>
    </source>
</reference>
<dbReference type="OrthoDB" id="5190258at2759"/>
<sequence>MSFRKQVTPVSAQLVSFETDIPPAVILKRLDNNLNRDEASQLVPLLQQAKTREEIENGMQCLFKECGFIFFSAIPQHRWMAKYHNKNFPVIVTYTFGNPITAQGIMQIDPRAAVHLPPRLLVLGNENDTGTSILYCLPSSIMQIDHDKGLKDALEGLDAKLENFIVNYVLCDTEDGEDSTSQSPSL</sequence>
<evidence type="ECO:0000313" key="2">
    <source>
        <dbReference type="EMBL" id="KDQ29298.1"/>
    </source>
</evidence>
<accession>A0A067NMJ3</accession>
<feature type="domain" description="DUF302" evidence="1">
    <location>
        <begin position="75"/>
        <end position="131"/>
    </location>
</feature>
<dbReference type="InParanoid" id="A0A067NMJ3"/>
<dbReference type="SUPFAM" id="SSF103247">
    <property type="entry name" value="TT1751-like"/>
    <property type="match status" value="1"/>
</dbReference>
<organism evidence="2 3">
    <name type="scientific">Pleurotus ostreatus (strain PC15)</name>
    <name type="common">Oyster mushroom</name>
    <dbReference type="NCBI Taxonomy" id="1137138"/>
    <lineage>
        <taxon>Eukaryota</taxon>
        <taxon>Fungi</taxon>
        <taxon>Dikarya</taxon>
        <taxon>Basidiomycota</taxon>
        <taxon>Agaricomycotina</taxon>
        <taxon>Agaricomycetes</taxon>
        <taxon>Agaricomycetidae</taxon>
        <taxon>Agaricales</taxon>
        <taxon>Pleurotineae</taxon>
        <taxon>Pleurotaceae</taxon>
        <taxon>Pleurotus</taxon>
    </lineage>
</organism>
<proteinExistence type="predicted"/>
<dbReference type="InterPro" id="IPR035923">
    <property type="entry name" value="TT1751-like_sf"/>
</dbReference>
<dbReference type="AlphaFoldDB" id="A0A067NMJ3"/>
<evidence type="ECO:0000259" key="1">
    <source>
        <dbReference type="Pfam" id="PF03625"/>
    </source>
</evidence>